<feature type="transmembrane region" description="Helical" evidence="1">
    <location>
        <begin position="80"/>
        <end position="98"/>
    </location>
</feature>
<dbReference type="EMBL" id="JAADJG010000771">
    <property type="protein sequence ID" value="KAF4437108.1"/>
    <property type="molecule type" value="Genomic_DNA"/>
</dbReference>
<evidence type="ECO:0000313" key="4">
    <source>
        <dbReference type="Proteomes" id="UP000605986"/>
    </source>
</evidence>
<organism evidence="3 4">
    <name type="scientific">Fusarium austroafricanum</name>
    <dbReference type="NCBI Taxonomy" id="2364996"/>
    <lineage>
        <taxon>Eukaryota</taxon>
        <taxon>Fungi</taxon>
        <taxon>Dikarya</taxon>
        <taxon>Ascomycota</taxon>
        <taxon>Pezizomycotina</taxon>
        <taxon>Sordariomycetes</taxon>
        <taxon>Hypocreomycetidae</taxon>
        <taxon>Hypocreales</taxon>
        <taxon>Nectriaceae</taxon>
        <taxon>Fusarium</taxon>
        <taxon>Fusarium concolor species complex</taxon>
    </lineage>
</organism>
<evidence type="ECO:0000313" key="3">
    <source>
        <dbReference type="EMBL" id="KAF4437108.1"/>
    </source>
</evidence>
<dbReference type="PANTHER" id="PTHR24148">
    <property type="entry name" value="ANKYRIN REPEAT DOMAIN-CONTAINING PROTEIN 39 HOMOLOG-RELATED"/>
    <property type="match status" value="1"/>
</dbReference>
<keyword evidence="1" id="KW-0472">Membrane</keyword>
<dbReference type="PANTHER" id="PTHR24148:SF64">
    <property type="entry name" value="HETEROKARYON INCOMPATIBILITY DOMAIN-CONTAINING PROTEIN"/>
    <property type="match status" value="1"/>
</dbReference>
<reference evidence="3" key="1">
    <citation type="submission" date="2020-01" db="EMBL/GenBank/DDBJ databases">
        <title>Identification and distribution of gene clusters putatively required for synthesis of sphingolipid metabolism inhibitors in phylogenetically diverse species of the filamentous fungus Fusarium.</title>
        <authorList>
            <person name="Kim H.-S."/>
            <person name="Busman M."/>
            <person name="Brown D.W."/>
            <person name="Divon H."/>
            <person name="Uhlig S."/>
            <person name="Proctor R.H."/>
        </authorList>
    </citation>
    <scope>NUCLEOTIDE SEQUENCE</scope>
    <source>
        <strain evidence="3">NRRL 53441</strain>
    </source>
</reference>
<keyword evidence="4" id="KW-1185">Reference proteome</keyword>
<evidence type="ECO:0000256" key="1">
    <source>
        <dbReference type="SAM" id="Phobius"/>
    </source>
</evidence>
<proteinExistence type="predicted"/>
<feature type="transmembrane region" description="Helical" evidence="1">
    <location>
        <begin position="30"/>
        <end position="51"/>
    </location>
</feature>
<dbReference type="OrthoDB" id="2157530at2759"/>
<keyword evidence="1" id="KW-0812">Transmembrane</keyword>
<dbReference type="Pfam" id="PF26639">
    <property type="entry name" value="Het-6_barrel"/>
    <property type="match status" value="1"/>
</dbReference>
<accession>A0A8H4JUJ9</accession>
<keyword evidence="1" id="KW-1133">Transmembrane helix</keyword>
<dbReference type="InterPro" id="IPR010730">
    <property type="entry name" value="HET"/>
</dbReference>
<dbReference type="InterPro" id="IPR052895">
    <property type="entry name" value="HetReg/Transcr_Mod"/>
</dbReference>
<dbReference type="AlphaFoldDB" id="A0A8H4JUJ9"/>
<dbReference type="Proteomes" id="UP000605986">
    <property type="component" value="Unassembled WGS sequence"/>
</dbReference>
<name>A0A8H4JUJ9_9HYPO</name>
<feature type="domain" description="Heterokaryon incompatibility" evidence="2">
    <location>
        <begin position="305"/>
        <end position="447"/>
    </location>
</feature>
<comment type="caution">
    <text evidence="3">The sequence shown here is derived from an EMBL/GenBank/DDBJ whole genome shotgun (WGS) entry which is preliminary data.</text>
</comment>
<gene>
    <name evidence="3" type="ORF">F53441_13132</name>
</gene>
<dbReference type="Pfam" id="PF06985">
    <property type="entry name" value="HET"/>
    <property type="match status" value="1"/>
</dbReference>
<protein>
    <submittedName>
        <fullName evidence="3">HET-domain-containing protein</fullName>
    </submittedName>
</protein>
<sequence>MASLYNRFPSIIPLPGYYNIKTPTEYNVDFGWRCCNYATIAICFTILGYLLDLLPWDFIRHTAIFVYSTFNVIAAPDAYLRFKTACLHAIAAIVAILLHRWYELLWAVSTYLAITFCGCWLDIELVYRLVLDCPTDKVGEYRRLNHVRMFAHVSTAALLFRRKEVFHLMFSNIKNCDPVSTVVLPPLLSEFIYELNSRRPNMGISWKSMSESFAAIQQILKPLDNFYFELRSRVYYYLKIKYRNWMEERDQQVNALKFDYSCVPIKEDEIRLLYLPRRSWNPLSGGLIRTKLFSVPLAEVKDYEYEALSYTWGQTSTQRTIAIWDRRFYISQNLHRLLYARRSLFHDRFLWVDQICINQKNDEEIESQIEKMRDIYIDADRVVAWLDDSFDATMAVHTIAKISNQFQLWNIQSDKLLNSWDRNTPQWRAFMKFILHRYFTRAWICQEAGLGHNLQFYIGGFYLLPETIWYAMRALSQSDAVLEICKESDIPANHALDVIKCWNTTFGLRPWDSESSHNKETTHCLGLMLSVCSKLQATDPRDKIYALLGISNSDIGRQIKASQNISKSELFRSTAIKLLESTNDAEFVLPHAGIYGSNNNPDLPTWAPDWEMEIQRTTELISIHLPPGMQNIQRMITMSHEVEDLPNTLTCRYTAGGLSRPEFQIDRTLGWLRTNGVLIDRITTQTTRTYDYLSMDLLSVQLWLAEAEMLAHEIPDRAVLPRTLIGNRINSNLSWRPDPESLLKAYHILKDDLAAFEVESLRYRNYGFMEGSQSATEAEGQGNDLVLTMDFASRMKAICGGRKLCATARQRLGVVPAMTRKDDVVYIIPGMQTPYILRPVSIPIIGGSVGWFKLVGECYIDGAMDAHGIYLVILPPNC</sequence>
<feature type="transmembrane region" description="Helical" evidence="1">
    <location>
        <begin position="105"/>
        <end position="123"/>
    </location>
</feature>
<evidence type="ECO:0000259" key="2">
    <source>
        <dbReference type="Pfam" id="PF06985"/>
    </source>
</evidence>